<reference evidence="1 2" key="1">
    <citation type="submission" date="2019-07" db="EMBL/GenBank/DDBJ databases">
        <authorList>
            <person name="Abdullah A."/>
            <person name="Lima G.C."/>
            <person name="Cuneo C.K."/>
            <person name="Ennest D.C."/>
            <person name="Fritz K.J."/>
            <person name="Johnson B.T."/>
            <person name="Larson S.M."/>
            <person name="Lemunyete M.N."/>
            <person name="Murray M.B."/>
            <person name="Osmond D.E."/>
            <person name="Patras K.A."/>
            <person name="Ransibrahmanakul S."/>
            <person name="Simpson K.A."/>
            <person name="Thull B.S."/>
            <person name="Wetzel S."/>
            <person name="Bonilla J.A."/>
            <person name="Klyczek K."/>
            <person name="Garlena R.A."/>
            <person name="Russell D.A."/>
            <person name="Pope W.H."/>
            <person name="Jacobs-Sera D."/>
            <person name="Hatfull G.F."/>
        </authorList>
    </citation>
    <scope>NUCLEOTIDE SEQUENCE [LARGE SCALE GENOMIC DNA]</scope>
</reference>
<proteinExistence type="predicted"/>
<evidence type="ECO:0000313" key="2">
    <source>
        <dbReference type="Proteomes" id="UP000321915"/>
    </source>
</evidence>
<dbReference type="KEGG" id="vg:77936583"/>
<dbReference type="EMBL" id="MN183282">
    <property type="protein sequence ID" value="QED11711.1"/>
    <property type="molecule type" value="Genomic_DNA"/>
</dbReference>
<organism evidence="1 2">
    <name type="scientific">Arthrobacter phage Qui</name>
    <dbReference type="NCBI Taxonomy" id="2603260"/>
    <lineage>
        <taxon>Viruses</taxon>
        <taxon>Duplodnaviria</taxon>
        <taxon>Heunggongvirae</taxon>
        <taxon>Uroviricota</taxon>
        <taxon>Caudoviricetes</taxon>
        <taxon>Quivirus</taxon>
        <taxon>Quivirus qui</taxon>
    </lineage>
</organism>
<name>A0A5B8WHC7_9CAUD</name>
<dbReference type="RefSeq" id="YP_010660589.1">
    <property type="nucleotide sequence ID" value="NC_070877.1"/>
</dbReference>
<dbReference type="GeneID" id="77936583"/>
<gene>
    <name evidence="1" type="primary">223</name>
    <name evidence="1" type="ORF">SEA_QUI_223</name>
</gene>
<sequence>MKFKPSELPVGVVIEDETETLWEQGPPGIWWAVDVHCPDCTRVCFTAGPSEENKDIWQNAYEVIYTPADVYFSNFKIISLPMSVVEELLEDVAFARGVSEEQALKDALEAVANKAKPKDEKAKNWKKLHSFEYIWLEINELGQIRTGDDVIHDPVFDEGALCWMVAVKDEDQDLILLDINHFYKQCFDKDYKGFEG</sequence>
<protein>
    <recommendedName>
        <fullName evidence="3">DUF2262 domain-containing protein</fullName>
    </recommendedName>
</protein>
<dbReference type="Proteomes" id="UP000321915">
    <property type="component" value="Segment"/>
</dbReference>
<evidence type="ECO:0000313" key="1">
    <source>
        <dbReference type="EMBL" id="QED11711.1"/>
    </source>
</evidence>
<accession>A0A5B8WHC7</accession>
<keyword evidence="2" id="KW-1185">Reference proteome</keyword>
<evidence type="ECO:0008006" key="3">
    <source>
        <dbReference type="Google" id="ProtNLM"/>
    </source>
</evidence>